<feature type="region of interest" description="Disordered" evidence="1">
    <location>
        <begin position="1"/>
        <end position="65"/>
    </location>
</feature>
<sequence>MYGGQSKLGRGGAGAGRGAGAKRLSSSFPIPPPHRSSSAGSGRLSLGGSASASNPRNRASGTISPAPAVEESFSLVAGNNPPAFAMIIRLAPELVDEIRRVEAQGGNPRIKFGTLANNPHGNAIDVGGKEFRFTWSTEEGDKCDIYEERQSGEDGNGLLVESGAAWRKVNVIRSLDESTANHVKMRSEEAERKHKSRKTLILDHGNPSMKSQIKKLAAAETTPWKQFKQKKELPSKKRKIDPPPAGGPPKSLYKHGISSTTTIKGRPSSSPVPSPPEQSGPAVSPLRTVNISKSQTSVDVIPNQVTGKDKAVVNSDKELPARANNVTGETVGRKSNSVDLQSILINLLMDNPKGMSLKALEKAVGDSVPASLRQIEAIMKKIATFQSPGKYLLKPGVETESSNKRLSVNGSSPNENLHQIPAPEDKHNQTLASELDFKDKVPSQEFDEQGQLNCKLGEEPNELEKIDIEQQSPDLFGEKKVSDNEGHVGSSSDSGSDSDSESDSSDSGSDSGSPSRSRSKSKSPIGSGSGSSSDSDSDASSNSKEGSDEDVDIMSDDDKEPKNKLQSESVLSGSLIKWRSPDGNPMQGGNDEKQDGHEPEAAEIEKDGPDGKQETEIDVIGMSAPEYSEIPVEKSNSFSPDHDKLQEHQNFTGSLFDGVDNIVKDRPRYERSDSSEKMSKGKYKRGVEVKSDNKFERGKRLKTENSFEPPVSGSRDVHYDESVHRLPSNKLIEDPNREAIILAVNGGERDVNGELTSHKVNDRTFSGKSSADFQQSNRRSFEQGGPAKAPDSAERPHNYAESMSVVVRKHSHVHEDSPSQKSKFHKDAQYEDGFIIEKNILKNLKESGVGGKLSVPLDSHHRKHSGGVGKFKDGGQVSGSFLGTSPNNNRTVAEQSPAVNGRGSRLQREHSELELGELREPLPEVTPAKRQFDRKNSFKQSDNKLSSSDYWNSDSKGKPAGKGTLVLRKSSSPDLNPKAPSNLDISHKKRNREDRAEDSARSQQRVAQSQLQHHSRVDNVEFPQSNKLETNGNSRQNDGVKLGNNLEGCGESNKKTPGTQQFDTRRGGPVSHSIRGRKKGTSNTVAELTDGRTESILGDGNNSERKRRDSSSDENSCSYSKYEKDQPDLKGPIKDYSQYKEYVQEYHDKYDSYCSLNKILESYRKDFDQLGKDLEYAKGRDMEKYYSILEQLKDSYRQCGMRHKRLKKIFVVLHEELKIEENDRELNRKILFIFKIQRGAWNWKLMEPDHNHNVLFSHMKLVPLTSRVD</sequence>
<protein>
    <recommendedName>
        <fullName evidence="2">OCEL domain-containing protein</fullName>
    </recommendedName>
</protein>
<dbReference type="PANTHER" id="PTHR38372">
    <property type="entry name" value="DENTIN SIALOPHOSPHOPROTEIN-LIKE PROTEIN"/>
    <property type="match status" value="1"/>
</dbReference>
<feature type="region of interest" description="Disordered" evidence="1">
    <location>
        <begin position="632"/>
        <end position="721"/>
    </location>
</feature>
<organism evidence="3 5">
    <name type="scientific">Cannabis sativa</name>
    <name type="common">Hemp</name>
    <name type="synonym">Marijuana</name>
    <dbReference type="NCBI Taxonomy" id="3483"/>
    <lineage>
        <taxon>Eukaryota</taxon>
        <taxon>Viridiplantae</taxon>
        <taxon>Streptophyta</taxon>
        <taxon>Embryophyta</taxon>
        <taxon>Tracheophyta</taxon>
        <taxon>Spermatophyta</taxon>
        <taxon>Magnoliopsida</taxon>
        <taxon>eudicotyledons</taxon>
        <taxon>Gunneridae</taxon>
        <taxon>Pentapetalae</taxon>
        <taxon>rosids</taxon>
        <taxon>fabids</taxon>
        <taxon>Rosales</taxon>
        <taxon>Cannabaceae</taxon>
        <taxon>Cannabis</taxon>
    </lineage>
</organism>
<feature type="compositionally biased region" description="Basic and acidic residues" evidence="1">
    <location>
        <begin position="476"/>
        <end position="486"/>
    </location>
</feature>
<dbReference type="AlphaFoldDB" id="A0A7J6EUH9"/>
<feature type="domain" description="OCEL" evidence="2">
    <location>
        <begin position="1124"/>
        <end position="1232"/>
    </location>
</feature>
<proteinExistence type="predicted"/>
<feature type="compositionally biased region" description="Gly residues" evidence="1">
    <location>
        <begin position="9"/>
        <end position="19"/>
    </location>
</feature>
<feature type="compositionally biased region" description="Basic and acidic residues" evidence="1">
    <location>
        <begin position="1102"/>
        <end position="1111"/>
    </location>
</feature>
<dbReference type="EMBL" id="JAATIQ010000029">
    <property type="protein sequence ID" value="KAF4398130.1"/>
    <property type="molecule type" value="Genomic_DNA"/>
</dbReference>
<feature type="compositionally biased region" description="Polar residues" evidence="1">
    <location>
        <begin position="763"/>
        <end position="778"/>
    </location>
</feature>
<evidence type="ECO:0000313" key="6">
    <source>
        <dbReference type="Proteomes" id="UP000583929"/>
    </source>
</evidence>
<feature type="region of interest" description="Disordered" evidence="1">
    <location>
        <begin position="399"/>
        <end position="616"/>
    </location>
</feature>
<comment type="caution">
    <text evidence="3">The sequence shown here is derived from an EMBL/GenBank/DDBJ whole genome shotgun (WGS) entry which is preliminary data.</text>
</comment>
<feature type="compositionally biased region" description="Basic and acidic residues" evidence="1">
    <location>
        <begin position="662"/>
        <end position="705"/>
    </location>
</feature>
<accession>A0A7J6EUH9</accession>
<feature type="compositionally biased region" description="Polar residues" evidence="1">
    <location>
        <begin position="404"/>
        <end position="417"/>
    </location>
</feature>
<feature type="compositionally biased region" description="Basic and acidic residues" evidence="1">
    <location>
        <begin position="747"/>
        <end position="762"/>
    </location>
</feature>
<feature type="compositionally biased region" description="Polar residues" evidence="1">
    <location>
        <begin position="938"/>
        <end position="954"/>
    </location>
</feature>
<feature type="compositionally biased region" description="Basic and acidic residues" evidence="1">
    <location>
        <begin position="991"/>
        <end position="1000"/>
    </location>
</feature>
<feature type="region of interest" description="Disordered" evidence="1">
    <location>
        <begin position="855"/>
        <end position="1132"/>
    </location>
</feature>
<evidence type="ECO:0000313" key="3">
    <source>
        <dbReference type="EMBL" id="KAF4362083.1"/>
    </source>
</evidence>
<feature type="region of interest" description="Disordered" evidence="1">
    <location>
        <begin position="181"/>
        <end position="284"/>
    </location>
</feature>
<dbReference type="EMBL" id="JAATIP010000186">
    <property type="protein sequence ID" value="KAF4362083.1"/>
    <property type="molecule type" value="Genomic_DNA"/>
</dbReference>
<feature type="compositionally biased region" description="Basic and acidic residues" evidence="1">
    <location>
        <begin position="590"/>
        <end position="615"/>
    </location>
</feature>
<feature type="compositionally biased region" description="Polar residues" evidence="1">
    <location>
        <begin position="1022"/>
        <end position="1037"/>
    </location>
</feature>
<dbReference type="PANTHER" id="PTHR38372:SF2">
    <property type="entry name" value="DENTIN SIALOPHOSPHOPROTEIN-LIKE PROTEIN"/>
    <property type="match status" value="1"/>
</dbReference>
<feature type="compositionally biased region" description="Polar residues" evidence="1">
    <location>
        <begin position="878"/>
        <end position="898"/>
    </location>
</feature>
<feature type="region of interest" description="Disordered" evidence="1">
    <location>
        <begin position="745"/>
        <end position="802"/>
    </location>
</feature>
<feature type="compositionally biased region" description="Acidic residues" evidence="1">
    <location>
        <begin position="547"/>
        <end position="558"/>
    </location>
</feature>
<evidence type="ECO:0000313" key="5">
    <source>
        <dbReference type="Proteomes" id="UP000525078"/>
    </source>
</evidence>
<feature type="compositionally biased region" description="Basic and acidic residues" evidence="1">
    <location>
        <begin position="456"/>
        <end position="468"/>
    </location>
</feature>
<dbReference type="InterPro" id="IPR010844">
    <property type="entry name" value="Occludin_ELL"/>
</dbReference>
<dbReference type="PROSITE" id="PS51980">
    <property type="entry name" value="OCEL"/>
    <property type="match status" value="1"/>
</dbReference>
<dbReference type="Proteomes" id="UP000525078">
    <property type="component" value="Unassembled WGS sequence"/>
</dbReference>
<feature type="compositionally biased region" description="Basic and acidic residues" evidence="1">
    <location>
        <begin position="906"/>
        <end position="922"/>
    </location>
</feature>
<keyword evidence="6" id="KW-1185">Reference proteome</keyword>
<feature type="compositionally biased region" description="Low complexity" evidence="1">
    <location>
        <begin position="1001"/>
        <end position="1012"/>
    </location>
</feature>
<gene>
    <name evidence="3" type="ORF">F8388_023935</name>
    <name evidence="4" type="ORF">G4B88_019851</name>
</gene>
<dbReference type="Proteomes" id="UP000583929">
    <property type="component" value="Unassembled WGS sequence"/>
</dbReference>
<evidence type="ECO:0000259" key="2">
    <source>
        <dbReference type="PROSITE" id="PS51980"/>
    </source>
</evidence>
<feature type="compositionally biased region" description="Basic and acidic residues" evidence="1">
    <location>
        <begin position="1121"/>
        <end position="1132"/>
    </location>
</feature>
<feature type="compositionally biased region" description="Low complexity" evidence="1">
    <location>
        <begin position="505"/>
        <end position="544"/>
    </location>
</feature>
<name>A0A7J6EUH9_CANSA</name>
<reference evidence="5 6" key="1">
    <citation type="journal article" date="2020" name="bioRxiv">
        <title>Sequence and annotation of 42 cannabis genomes reveals extensive copy number variation in cannabinoid synthesis and pathogen resistance genes.</title>
        <authorList>
            <person name="Mckernan K.J."/>
            <person name="Helbert Y."/>
            <person name="Kane L.T."/>
            <person name="Ebling H."/>
            <person name="Zhang L."/>
            <person name="Liu B."/>
            <person name="Eaton Z."/>
            <person name="Mclaughlin S."/>
            <person name="Kingan S."/>
            <person name="Baybayan P."/>
            <person name="Concepcion G."/>
            <person name="Jordan M."/>
            <person name="Riva A."/>
            <person name="Barbazuk W."/>
            <person name="Harkins T."/>
        </authorList>
    </citation>
    <scope>NUCLEOTIDE SEQUENCE [LARGE SCALE GENOMIC DNA]</scope>
    <source>
        <strain evidence="5 6">cv. Jamaican Lion 4</strain>
        <strain evidence="4">Father</strain>
        <strain evidence="3">Mother</strain>
        <tissue evidence="3">Leaf</tissue>
    </source>
</reference>
<evidence type="ECO:0000313" key="4">
    <source>
        <dbReference type="EMBL" id="KAF4398130.1"/>
    </source>
</evidence>
<dbReference type="Pfam" id="PF07303">
    <property type="entry name" value="Occludin_ELL"/>
    <property type="match status" value="1"/>
</dbReference>
<feature type="compositionally biased region" description="Low complexity" evidence="1">
    <location>
        <begin position="35"/>
        <end position="60"/>
    </location>
</feature>
<evidence type="ECO:0000256" key="1">
    <source>
        <dbReference type="SAM" id="MobiDB-lite"/>
    </source>
</evidence>